<reference evidence="14" key="1">
    <citation type="submission" date="2016-11" db="EMBL/GenBank/DDBJ databases">
        <title>The genome sequence of Colletotrichum cuscutae.</title>
        <authorList>
            <person name="Baroncelli R."/>
        </authorList>
    </citation>
    <scope>NUCLEOTIDE SEQUENCE</scope>
    <source>
        <strain evidence="14">IMI 304802</strain>
    </source>
</reference>
<dbReference type="GO" id="GO:0030245">
    <property type="term" value="P:cellulose catabolic process"/>
    <property type="evidence" value="ECO:0007669"/>
    <property type="project" value="UniProtKB-KW"/>
</dbReference>
<keyword evidence="4 12" id="KW-0732">Signal</keyword>
<keyword evidence="6" id="KW-1015">Disulfide bond</keyword>
<evidence type="ECO:0000256" key="3">
    <source>
        <dbReference type="ARBA" id="ARBA00022525"/>
    </source>
</evidence>
<evidence type="ECO:0000256" key="5">
    <source>
        <dbReference type="ARBA" id="ARBA00023001"/>
    </source>
</evidence>
<evidence type="ECO:0000313" key="14">
    <source>
        <dbReference type="EMBL" id="KAK1480170.1"/>
    </source>
</evidence>
<dbReference type="PANTHER" id="PTHR33353:SF2">
    <property type="entry name" value="ENDO-BETA-1,4-GLUCANASE D"/>
    <property type="match status" value="1"/>
</dbReference>
<evidence type="ECO:0000256" key="2">
    <source>
        <dbReference type="ARBA" id="ARBA00004613"/>
    </source>
</evidence>
<comment type="catalytic activity">
    <reaction evidence="10">
        <text>[(1-&gt;4)-beta-D-glucosyl]n+m + reduced acceptor + O2 = 4-dehydro-beta-D-glucosyl-[(1-&gt;4)-beta-D-glucosyl]n-1 + [(1-&gt;4)-beta-D-glucosyl]m + acceptor + H2O.</text>
        <dbReference type="EC" id="1.14.99.56"/>
    </reaction>
</comment>
<comment type="similarity">
    <text evidence="9">Belongs to the polysaccharide monooxygenase AA9 family.</text>
</comment>
<organism evidence="14 15">
    <name type="scientific">Colletotrichum cuscutae</name>
    <dbReference type="NCBI Taxonomy" id="1209917"/>
    <lineage>
        <taxon>Eukaryota</taxon>
        <taxon>Fungi</taxon>
        <taxon>Dikarya</taxon>
        <taxon>Ascomycota</taxon>
        <taxon>Pezizomycotina</taxon>
        <taxon>Sordariomycetes</taxon>
        <taxon>Hypocreomycetidae</taxon>
        <taxon>Glomerellales</taxon>
        <taxon>Glomerellaceae</taxon>
        <taxon>Colletotrichum</taxon>
        <taxon>Colletotrichum acutatum species complex</taxon>
    </lineage>
</organism>
<comment type="subcellular location">
    <subcellularLocation>
        <location evidence="2">Secreted</location>
    </subcellularLocation>
</comment>
<dbReference type="InterPro" id="IPR005103">
    <property type="entry name" value="AA9_LPMO"/>
</dbReference>
<dbReference type="Pfam" id="PF03443">
    <property type="entry name" value="AA9"/>
    <property type="match status" value="1"/>
</dbReference>
<comment type="cofactor">
    <cofactor evidence="1">
        <name>Cu(2+)</name>
        <dbReference type="ChEBI" id="CHEBI:29036"/>
    </cofactor>
</comment>
<protein>
    <recommendedName>
        <fullName evidence="11">lytic cellulose monooxygenase (C4-dehydrogenating)</fullName>
        <ecNumber evidence="11">1.14.99.56</ecNumber>
    </recommendedName>
</protein>
<evidence type="ECO:0000256" key="4">
    <source>
        <dbReference type="ARBA" id="ARBA00022729"/>
    </source>
</evidence>
<evidence type="ECO:0000256" key="9">
    <source>
        <dbReference type="ARBA" id="ARBA00044502"/>
    </source>
</evidence>
<proteinExistence type="inferred from homology"/>
<dbReference type="PANTHER" id="PTHR33353">
    <property type="entry name" value="PUTATIVE (AFU_ORTHOLOGUE AFUA_1G12560)-RELATED"/>
    <property type="match status" value="1"/>
</dbReference>
<gene>
    <name evidence="14" type="ORF">CCUS01_00727</name>
</gene>
<feature type="domain" description="Auxiliary Activity family 9 catalytic" evidence="13">
    <location>
        <begin position="25"/>
        <end position="99"/>
    </location>
</feature>
<name>A0AAI9Y662_9PEZI</name>
<evidence type="ECO:0000256" key="12">
    <source>
        <dbReference type="SAM" id="SignalP"/>
    </source>
</evidence>
<evidence type="ECO:0000313" key="15">
    <source>
        <dbReference type="Proteomes" id="UP001239213"/>
    </source>
</evidence>
<evidence type="ECO:0000256" key="1">
    <source>
        <dbReference type="ARBA" id="ARBA00001973"/>
    </source>
</evidence>
<evidence type="ECO:0000256" key="11">
    <source>
        <dbReference type="ARBA" id="ARBA00047174"/>
    </source>
</evidence>
<evidence type="ECO:0000256" key="7">
    <source>
        <dbReference type="ARBA" id="ARBA00023277"/>
    </source>
</evidence>
<dbReference type="EMBL" id="MPDP01000112">
    <property type="protein sequence ID" value="KAK1480170.1"/>
    <property type="molecule type" value="Genomic_DNA"/>
</dbReference>
<evidence type="ECO:0000259" key="13">
    <source>
        <dbReference type="Pfam" id="PF03443"/>
    </source>
</evidence>
<feature type="signal peptide" evidence="12">
    <location>
        <begin position="1"/>
        <end position="16"/>
    </location>
</feature>
<evidence type="ECO:0000256" key="8">
    <source>
        <dbReference type="ARBA" id="ARBA00023326"/>
    </source>
</evidence>
<keyword evidence="15" id="KW-1185">Reference proteome</keyword>
<dbReference type="EC" id="1.14.99.56" evidence="11"/>
<evidence type="ECO:0000256" key="6">
    <source>
        <dbReference type="ARBA" id="ARBA00023157"/>
    </source>
</evidence>
<feature type="chain" id="PRO_5042495388" description="lytic cellulose monooxygenase (C4-dehydrogenating)" evidence="12">
    <location>
        <begin position="17"/>
        <end position="188"/>
    </location>
</feature>
<keyword evidence="7" id="KW-0119">Carbohydrate metabolism</keyword>
<dbReference type="AlphaFoldDB" id="A0AAI9Y662"/>
<dbReference type="Proteomes" id="UP001239213">
    <property type="component" value="Unassembled WGS sequence"/>
</dbReference>
<evidence type="ECO:0000256" key="10">
    <source>
        <dbReference type="ARBA" id="ARBA00045077"/>
    </source>
</evidence>
<dbReference type="InterPro" id="IPR049892">
    <property type="entry name" value="AA9"/>
</dbReference>
<keyword evidence="5" id="KW-0136">Cellulose degradation</keyword>
<accession>A0AAI9Y662</accession>
<keyword evidence="3" id="KW-0964">Secreted</keyword>
<dbReference type="Gene3D" id="2.70.50.70">
    <property type="match status" value="2"/>
</dbReference>
<comment type="caution">
    <text evidence="14">The sequence shown here is derived from an EMBL/GenBank/DDBJ whole genome shotgun (WGS) entry which is preliminary data.</text>
</comment>
<keyword evidence="8" id="KW-0624">Polysaccharide degradation</keyword>
<sequence length="188" mass="20164">MKFTPVVLAVAQVASAHYFFDTVVQDGPALYYMLKAPDGSVKDYDGLGDWFKIGETGVCTQSGDFTKDAWCTWDKSTLTATIPKDTPLGEYLLRFEHIGGGNGIPGFLVKFPGGYKYNNPYVSFSLYNGYKAFPMPGPAVWSGGSSDVNNTSVAEAVLSSLPSTTLITATRFATPSAKATAGCAKLRR</sequence>
<dbReference type="GO" id="GO:0005576">
    <property type="term" value="C:extracellular region"/>
    <property type="evidence" value="ECO:0007669"/>
    <property type="project" value="UniProtKB-SubCell"/>
</dbReference>